<dbReference type="Pfam" id="PF00149">
    <property type="entry name" value="Metallophos"/>
    <property type="match status" value="1"/>
</dbReference>
<organism evidence="2 3">
    <name type="scientific">Burkholderia gladioli</name>
    <name type="common">Pseudomonas marginata</name>
    <name type="synonym">Phytomonas marginata</name>
    <dbReference type="NCBI Taxonomy" id="28095"/>
    <lineage>
        <taxon>Bacteria</taxon>
        <taxon>Pseudomonadati</taxon>
        <taxon>Pseudomonadota</taxon>
        <taxon>Betaproteobacteria</taxon>
        <taxon>Burkholderiales</taxon>
        <taxon>Burkholderiaceae</taxon>
        <taxon>Burkholderia</taxon>
    </lineage>
</organism>
<gene>
    <name evidence="2" type="ORF">CRM94_08835</name>
</gene>
<comment type="caution">
    <text evidence="2">The sequence shown here is derived from an EMBL/GenBank/DDBJ whole genome shotgun (WGS) entry which is preliminary data.</text>
</comment>
<name>A0A2A7SFD9_BURGA</name>
<dbReference type="PANTHER" id="PTHR36492:SF2">
    <property type="entry name" value="[ACYL-CARRIER-PROTEIN] PHOSPHODIESTERASE PPTH"/>
    <property type="match status" value="1"/>
</dbReference>
<dbReference type="GO" id="GO:0016787">
    <property type="term" value="F:hydrolase activity"/>
    <property type="evidence" value="ECO:0007669"/>
    <property type="project" value="InterPro"/>
</dbReference>
<feature type="domain" description="Calcineurin-like phosphoesterase" evidence="1">
    <location>
        <begin position="1"/>
        <end position="218"/>
    </location>
</feature>
<dbReference type="PANTHER" id="PTHR36492">
    <property type="match status" value="1"/>
</dbReference>
<dbReference type="InterPro" id="IPR029052">
    <property type="entry name" value="Metallo-depent_PP-like"/>
</dbReference>
<protein>
    <submittedName>
        <fullName evidence="2">Metallophosphoesterase</fullName>
    </submittedName>
</protein>
<accession>A0A2A7SFD9</accession>
<evidence type="ECO:0000259" key="1">
    <source>
        <dbReference type="Pfam" id="PF00149"/>
    </source>
</evidence>
<evidence type="ECO:0000313" key="2">
    <source>
        <dbReference type="EMBL" id="PEH42238.1"/>
    </source>
</evidence>
<proteinExistence type="predicted"/>
<reference evidence="3" key="1">
    <citation type="submission" date="2017-09" db="EMBL/GenBank/DDBJ databases">
        <title>FDA dAtabase for Regulatory Grade micrObial Sequences (FDA-ARGOS): Supporting development and validation of Infectious Disease Dx tests.</title>
        <authorList>
            <person name="Minogue T."/>
            <person name="Wolcott M."/>
            <person name="Wasieloski L."/>
            <person name="Aguilar W."/>
            <person name="Moore D."/>
            <person name="Tallon L."/>
            <person name="Sadzewicz L."/>
            <person name="Ott S."/>
            <person name="Zhao X."/>
            <person name="Nagaraj S."/>
            <person name="Vavikolanu K."/>
            <person name="Aluvathingal J."/>
            <person name="Nadendla S."/>
            <person name="Sichtig H."/>
        </authorList>
    </citation>
    <scope>NUCLEOTIDE SEQUENCE [LARGE SCALE GENOMIC DNA]</scope>
    <source>
        <strain evidence="3">FDAARGOS_390</strain>
    </source>
</reference>
<evidence type="ECO:0000313" key="3">
    <source>
        <dbReference type="Proteomes" id="UP000220629"/>
    </source>
</evidence>
<dbReference type="InterPro" id="IPR004843">
    <property type="entry name" value="Calcineurin-like_PHP"/>
</dbReference>
<dbReference type="Gene3D" id="3.60.21.10">
    <property type="match status" value="1"/>
</dbReference>
<sequence>MRIFSLSDIHVDFEGNAEWVASLSRSEYQRDVLILAGDVSDSLERLERCLSTFANCFRRVFFVPGNHELWVMRDPPGTTSLDKFEQVRRVAEASGATLRAELVAGVAIVPLLGWYDESFGVPGQELRDAWMDFHACRWPQGWTSRHVAEYFTGLNALDDLPRGRPTISFSHFLPRIDVMPAYIPASRRMLYPVLGSSLIEAQVRRIRPDLHLYGHSHVNREVVLDGIRYLNNAFGYPHEERITKKALHCVYQAD</sequence>
<dbReference type="InterPro" id="IPR052963">
    <property type="entry name" value="Pantetheine_PDE"/>
</dbReference>
<dbReference type="AlphaFoldDB" id="A0A2A7SFD9"/>
<dbReference type="EMBL" id="PDDY01000001">
    <property type="protein sequence ID" value="PEH42238.1"/>
    <property type="molecule type" value="Genomic_DNA"/>
</dbReference>
<dbReference type="Proteomes" id="UP000220629">
    <property type="component" value="Unassembled WGS sequence"/>
</dbReference>
<dbReference type="RefSeq" id="WP_098152027.1">
    <property type="nucleotide sequence ID" value="NZ_CP065596.1"/>
</dbReference>
<dbReference type="SUPFAM" id="SSF56300">
    <property type="entry name" value="Metallo-dependent phosphatases"/>
    <property type="match status" value="1"/>
</dbReference>